<dbReference type="Gene3D" id="2.40.50.320">
    <property type="entry name" value="Copper binding periplasmic protein CusF"/>
    <property type="match status" value="1"/>
</dbReference>
<keyword evidence="2" id="KW-0732">Signal</keyword>
<accession>A0ABT2PSV1</accession>
<organism evidence="3 4">
    <name type="scientific">Acidovorax bellezanensis</name>
    <dbReference type="NCBI Taxonomy" id="2976702"/>
    <lineage>
        <taxon>Bacteria</taxon>
        <taxon>Pseudomonadati</taxon>
        <taxon>Pseudomonadota</taxon>
        <taxon>Betaproteobacteria</taxon>
        <taxon>Burkholderiales</taxon>
        <taxon>Comamonadaceae</taxon>
        <taxon>Acidovorax</taxon>
    </lineage>
</organism>
<name>A0ABT2PSV1_9BURK</name>
<dbReference type="RefSeq" id="WP_261501605.1">
    <property type="nucleotide sequence ID" value="NZ_JAODYH010000008.1"/>
</dbReference>
<comment type="caution">
    <text evidence="3">The sequence shown here is derived from an EMBL/GenBank/DDBJ whole genome shotgun (WGS) entry which is preliminary data.</text>
</comment>
<dbReference type="InterPro" id="IPR042230">
    <property type="entry name" value="CusF_sf"/>
</dbReference>
<evidence type="ECO:0000256" key="1">
    <source>
        <dbReference type="SAM" id="MobiDB-lite"/>
    </source>
</evidence>
<evidence type="ECO:0000256" key="2">
    <source>
        <dbReference type="SAM" id="SignalP"/>
    </source>
</evidence>
<feature type="chain" id="PRO_5045799524" evidence="2">
    <location>
        <begin position="39"/>
        <end position="136"/>
    </location>
</feature>
<feature type="region of interest" description="Disordered" evidence="1">
    <location>
        <begin position="40"/>
        <end position="75"/>
    </location>
</feature>
<feature type="signal peptide" evidence="2">
    <location>
        <begin position="1"/>
        <end position="38"/>
    </location>
</feature>
<protein>
    <submittedName>
        <fullName evidence="3">Copper-binding protein</fullName>
    </submittedName>
</protein>
<proteinExistence type="predicted"/>
<dbReference type="Proteomes" id="UP001525968">
    <property type="component" value="Unassembled WGS sequence"/>
</dbReference>
<gene>
    <name evidence="3" type="ORF">N0K08_17075</name>
</gene>
<feature type="compositionally biased region" description="Low complexity" evidence="1">
    <location>
        <begin position="45"/>
        <end position="62"/>
    </location>
</feature>
<dbReference type="Pfam" id="PF11604">
    <property type="entry name" value="CusF_Ec"/>
    <property type="match status" value="1"/>
</dbReference>
<evidence type="ECO:0000313" key="4">
    <source>
        <dbReference type="Proteomes" id="UP001525968"/>
    </source>
</evidence>
<dbReference type="EMBL" id="JAODYH010000008">
    <property type="protein sequence ID" value="MCT9812357.1"/>
    <property type="molecule type" value="Genomic_DNA"/>
</dbReference>
<evidence type="ECO:0000313" key="3">
    <source>
        <dbReference type="EMBL" id="MCT9812357.1"/>
    </source>
</evidence>
<reference evidence="3 4" key="1">
    <citation type="submission" date="2022-09" db="EMBL/GenBank/DDBJ databases">
        <title>Draft genome of isolate Be4.</title>
        <authorList>
            <person name="Sanchez-Castro I."/>
            <person name="Martinez-Rodriguez P."/>
            <person name="Descostes M."/>
            <person name="Merroun M."/>
        </authorList>
    </citation>
    <scope>NUCLEOTIDE SEQUENCE [LARGE SCALE GENOMIC DNA]</scope>
    <source>
        <strain evidence="3 4">Be4</strain>
    </source>
</reference>
<dbReference type="InterPro" id="IPR021647">
    <property type="entry name" value="CusF_Ec"/>
</dbReference>
<sequence>MSISTTSAARVQRSRHAAWQLGALAALGLALIWSQAQATTHDPSGHAGHGAAPTAQAGASAPFSEGEITRRDARTGKFTIRHGEIANLDMPPMTMVFALQDSAQGSALQAGDKVRFQVEKVNGALLITHIEAAPAH</sequence>
<keyword evidence="4" id="KW-1185">Reference proteome</keyword>